<comment type="function">
    <text evidence="5">Could be a nuclease involved in processing of the 5'-end of pre-16S rRNA.</text>
</comment>
<evidence type="ECO:0000313" key="8">
    <source>
        <dbReference type="Proteomes" id="UP000189733"/>
    </source>
</evidence>
<dbReference type="EMBL" id="FUYA01000003">
    <property type="protein sequence ID" value="SKA69526.1"/>
    <property type="molecule type" value="Genomic_DNA"/>
</dbReference>
<gene>
    <name evidence="7" type="ORF">SAMN02745702_01149</name>
</gene>
<sequence length="140" mass="15642">MRILGIDFGLKRVGLAMTDGLGTMAFPYKTLVRSTRDILFQELLEILEKENVEYIVIGLPLSMDGTDSLTTRQARNFAASLGRRTEIPISMMDERLSSEAAKHDLLDAGLHGRKKIKKVLDQHAAVHILESYLAQEKGQC</sequence>
<dbReference type="GO" id="GO:0016788">
    <property type="term" value="F:hydrolase activity, acting on ester bonds"/>
    <property type="evidence" value="ECO:0007669"/>
    <property type="project" value="UniProtKB-UniRule"/>
</dbReference>
<comment type="similarity">
    <text evidence="5">Belongs to the YqgF HJR family.</text>
</comment>
<evidence type="ECO:0000256" key="2">
    <source>
        <dbReference type="ARBA" id="ARBA00022517"/>
    </source>
</evidence>
<keyword evidence="2 5" id="KW-0690">Ribosome biogenesis</keyword>
<evidence type="ECO:0000259" key="6">
    <source>
        <dbReference type="SMART" id="SM00732"/>
    </source>
</evidence>
<dbReference type="InterPro" id="IPR012337">
    <property type="entry name" value="RNaseH-like_sf"/>
</dbReference>
<dbReference type="PANTHER" id="PTHR33317">
    <property type="entry name" value="POLYNUCLEOTIDYL TRANSFERASE, RIBONUCLEASE H-LIKE SUPERFAMILY PROTEIN"/>
    <property type="match status" value="1"/>
</dbReference>
<dbReference type="InterPro" id="IPR006641">
    <property type="entry name" value="YqgF/RNaseH-like_dom"/>
</dbReference>
<dbReference type="Gene3D" id="3.30.420.140">
    <property type="entry name" value="YqgF/RNase H-like domain"/>
    <property type="match status" value="1"/>
</dbReference>
<keyword evidence="4 5" id="KW-0378">Hydrolase</keyword>
<dbReference type="PANTHER" id="PTHR33317:SF4">
    <property type="entry name" value="POLYNUCLEOTIDYL TRANSFERASE, RIBONUCLEASE H-LIKE SUPERFAMILY PROTEIN"/>
    <property type="match status" value="1"/>
</dbReference>
<dbReference type="SUPFAM" id="SSF53098">
    <property type="entry name" value="Ribonuclease H-like"/>
    <property type="match status" value="1"/>
</dbReference>
<dbReference type="CDD" id="cd16964">
    <property type="entry name" value="YqgF"/>
    <property type="match status" value="1"/>
</dbReference>
<evidence type="ECO:0000313" key="7">
    <source>
        <dbReference type="EMBL" id="SKA69526.1"/>
    </source>
</evidence>
<dbReference type="InterPro" id="IPR005227">
    <property type="entry name" value="YqgF"/>
</dbReference>
<protein>
    <recommendedName>
        <fullName evidence="5">Putative pre-16S rRNA nuclease</fullName>
        <ecNumber evidence="5">3.1.-.-</ecNumber>
    </recommendedName>
</protein>
<keyword evidence="3 5" id="KW-0540">Nuclease</keyword>
<dbReference type="SMART" id="SM00732">
    <property type="entry name" value="YqgFc"/>
    <property type="match status" value="1"/>
</dbReference>
<evidence type="ECO:0000256" key="4">
    <source>
        <dbReference type="ARBA" id="ARBA00022801"/>
    </source>
</evidence>
<dbReference type="InterPro" id="IPR037027">
    <property type="entry name" value="YqgF/RNaseH-like_dom_sf"/>
</dbReference>
<keyword evidence="1 5" id="KW-0963">Cytoplasm</keyword>
<dbReference type="Proteomes" id="UP000189733">
    <property type="component" value="Unassembled WGS sequence"/>
</dbReference>
<accession>A0A1T4VWZ9</accession>
<name>A0A1T4VWZ9_9BACT</name>
<evidence type="ECO:0000256" key="3">
    <source>
        <dbReference type="ARBA" id="ARBA00022722"/>
    </source>
</evidence>
<dbReference type="AlphaFoldDB" id="A0A1T4VWZ9"/>
<evidence type="ECO:0000256" key="1">
    <source>
        <dbReference type="ARBA" id="ARBA00022490"/>
    </source>
</evidence>
<dbReference type="OrthoDB" id="9796140at2"/>
<dbReference type="EC" id="3.1.-.-" evidence="5"/>
<dbReference type="HAMAP" id="MF_00651">
    <property type="entry name" value="Nuclease_YqgF"/>
    <property type="match status" value="1"/>
</dbReference>
<evidence type="ECO:0000256" key="5">
    <source>
        <dbReference type="HAMAP-Rule" id="MF_00651"/>
    </source>
</evidence>
<keyword evidence="8" id="KW-1185">Reference proteome</keyword>
<organism evidence="7 8">
    <name type="scientific">Desulfobaculum bizertense DSM 18034</name>
    <dbReference type="NCBI Taxonomy" id="1121442"/>
    <lineage>
        <taxon>Bacteria</taxon>
        <taxon>Pseudomonadati</taxon>
        <taxon>Thermodesulfobacteriota</taxon>
        <taxon>Desulfovibrionia</taxon>
        <taxon>Desulfovibrionales</taxon>
        <taxon>Desulfovibrionaceae</taxon>
        <taxon>Desulfobaculum</taxon>
    </lineage>
</organism>
<proteinExistence type="inferred from homology"/>
<feature type="domain" description="YqgF/RNase H-like" evidence="6">
    <location>
        <begin position="1"/>
        <end position="101"/>
    </location>
</feature>
<reference evidence="7 8" key="1">
    <citation type="submission" date="2017-02" db="EMBL/GenBank/DDBJ databases">
        <authorList>
            <person name="Peterson S.W."/>
        </authorList>
    </citation>
    <scope>NUCLEOTIDE SEQUENCE [LARGE SCALE GENOMIC DNA]</scope>
    <source>
        <strain evidence="7 8">DSM 18034</strain>
    </source>
</reference>
<dbReference type="RefSeq" id="WP_078684451.1">
    <property type="nucleotide sequence ID" value="NZ_FUYA01000003.1"/>
</dbReference>
<dbReference type="GO" id="GO:0005829">
    <property type="term" value="C:cytosol"/>
    <property type="evidence" value="ECO:0007669"/>
    <property type="project" value="TreeGrafter"/>
</dbReference>
<dbReference type="NCBIfam" id="TIGR00250">
    <property type="entry name" value="RNAse_H_YqgF"/>
    <property type="match status" value="1"/>
</dbReference>
<dbReference type="GO" id="GO:0004518">
    <property type="term" value="F:nuclease activity"/>
    <property type="evidence" value="ECO:0007669"/>
    <property type="project" value="UniProtKB-KW"/>
</dbReference>
<dbReference type="Pfam" id="PF03652">
    <property type="entry name" value="RuvX"/>
    <property type="match status" value="1"/>
</dbReference>
<dbReference type="GO" id="GO:0000967">
    <property type="term" value="P:rRNA 5'-end processing"/>
    <property type="evidence" value="ECO:0007669"/>
    <property type="project" value="UniProtKB-UniRule"/>
</dbReference>
<comment type="subcellular location">
    <subcellularLocation>
        <location evidence="5">Cytoplasm</location>
    </subcellularLocation>
</comment>
<dbReference type="STRING" id="1121442.SAMN02745702_01149"/>